<comment type="caution">
    <text evidence="1">The sequence shown here is derived from an EMBL/GenBank/DDBJ whole genome shotgun (WGS) entry which is preliminary data.</text>
</comment>
<dbReference type="AlphaFoldDB" id="A0AAD6YAK2"/>
<dbReference type="Proteomes" id="UP001219525">
    <property type="component" value="Unassembled WGS sequence"/>
</dbReference>
<gene>
    <name evidence="1" type="ORF">GGX14DRAFT_633439</name>
</gene>
<proteinExistence type="predicted"/>
<reference evidence="1" key="1">
    <citation type="submission" date="2023-03" db="EMBL/GenBank/DDBJ databases">
        <title>Massive genome expansion in bonnet fungi (Mycena s.s.) driven by repeated elements and novel gene families across ecological guilds.</title>
        <authorList>
            <consortium name="Lawrence Berkeley National Laboratory"/>
            <person name="Harder C.B."/>
            <person name="Miyauchi S."/>
            <person name="Viragh M."/>
            <person name="Kuo A."/>
            <person name="Thoen E."/>
            <person name="Andreopoulos B."/>
            <person name="Lu D."/>
            <person name="Skrede I."/>
            <person name="Drula E."/>
            <person name="Henrissat B."/>
            <person name="Morin E."/>
            <person name="Kohler A."/>
            <person name="Barry K."/>
            <person name="LaButti K."/>
            <person name="Morin E."/>
            <person name="Salamov A."/>
            <person name="Lipzen A."/>
            <person name="Mereny Z."/>
            <person name="Hegedus B."/>
            <person name="Baldrian P."/>
            <person name="Stursova M."/>
            <person name="Weitz H."/>
            <person name="Taylor A."/>
            <person name="Grigoriev I.V."/>
            <person name="Nagy L.G."/>
            <person name="Martin F."/>
            <person name="Kauserud H."/>
        </authorList>
    </citation>
    <scope>NUCLEOTIDE SEQUENCE</scope>
    <source>
        <strain evidence="1">9144</strain>
    </source>
</reference>
<evidence type="ECO:0000313" key="2">
    <source>
        <dbReference type="Proteomes" id="UP001219525"/>
    </source>
</evidence>
<organism evidence="1 2">
    <name type="scientific">Mycena pura</name>
    <dbReference type="NCBI Taxonomy" id="153505"/>
    <lineage>
        <taxon>Eukaryota</taxon>
        <taxon>Fungi</taxon>
        <taxon>Dikarya</taxon>
        <taxon>Basidiomycota</taxon>
        <taxon>Agaricomycotina</taxon>
        <taxon>Agaricomycetes</taxon>
        <taxon>Agaricomycetidae</taxon>
        <taxon>Agaricales</taxon>
        <taxon>Marasmiineae</taxon>
        <taxon>Mycenaceae</taxon>
        <taxon>Mycena</taxon>
    </lineage>
</organism>
<accession>A0AAD6YAK2</accession>
<protein>
    <recommendedName>
        <fullName evidence="3">F-box domain-containing protein</fullName>
    </recommendedName>
</protein>
<evidence type="ECO:0008006" key="3">
    <source>
        <dbReference type="Google" id="ProtNLM"/>
    </source>
</evidence>
<keyword evidence="2" id="KW-1185">Reference proteome</keyword>
<evidence type="ECO:0000313" key="1">
    <source>
        <dbReference type="EMBL" id="KAJ7208601.1"/>
    </source>
</evidence>
<sequence>MPPTRRSLPAGAPRLPAELVDQVLKIFDPYDHDKGTLLDCGLVSHTWLTLSRSILFFSIFITPYRVRPNHDRLLKAFQCATIRPYVREIVLGVDPAAEWTRTHLPALLAQFPEFTTLRFTKHGSLLRLLGVYAELDLLPIEDDKLGPFVVHKRAPLSQLSIIHIDNLTRDVPVLELLAPPALTTIHLTLREYDQHPDALHACLRAVAPTLRTLVLSFPWQLWIECPSTPLPMPELRTLHVHPHDDRRLFSGGRMIPCSMPAVIMRAAHLLECVLAVPRLEELGIDAKVSDWDDLAAAAMEAARNELSRVLRTLPAINTVRISP</sequence>
<name>A0AAD6YAK2_9AGAR</name>
<dbReference type="EMBL" id="JARJCW010000033">
    <property type="protein sequence ID" value="KAJ7208601.1"/>
    <property type="molecule type" value="Genomic_DNA"/>
</dbReference>